<protein>
    <submittedName>
        <fullName evidence="2">Cupin domain-containing protein</fullName>
    </submittedName>
</protein>
<sequence>MTTTIMSLKNTEIRWADIIDYPQTGAKNKILLEDGNGRYMLMCLAMGMQMAEHTNPRNATVNVIEGQGVLTLEDQEIILESGVFAFVPANSRHALKAETNLAFLLTLSEQVTGSNS</sequence>
<evidence type="ECO:0000259" key="1">
    <source>
        <dbReference type="Pfam" id="PF07883"/>
    </source>
</evidence>
<dbReference type="PANTHER" id="PTHR37694:SF1">
    <property type="entry name" value="SLR8022 PROTEIN"/>
    <property type="match status" value="1"/>
</dbReference>
<gene>
    <name evidence="2" type="ORF">J0895_23310</name>
</gene>
<dbReference type="InterPro" id="IPR014710">
    <property type="entry name" value="RmlC-like_jellyroll"/>
</dbReference>
<evidence type="ECO:0000313" key="2">
    <source>
        <dbReference type="EMBL" id="MBO0351957.1"/>
    </source>
</evidence>
<dbReference type="PANTHER" id="PTHR37694">
    <property type="entry name" value="SLR8022 PROTEIN"/>
    <property type="match status" value="1"/>
</dbReference>
<dbReference type="Proteomes" id="UP000664844">
    <property type="component" value="Unassembled WGS sequence"/>
</dbReference>
<accession>A0ABS3G032</accession>
<dbReference type="Gene3D" id="2.60.120.10">
    <property type="entry name" value="Jelly Rolls"/>
    <property type="match status" value="1"/>
</dbReference>
<organism evidence="2 3">
    <name type="scientific">Phormidium pseudopriestleyi FRX01</name>
    <dbReference type="NCBI Taxonomy" id="1759528"/>
    <lineage>
        <taxon>Bacteria</taxon>
        <taxon>Bacillati</taxon>
        <taxon>Cyanobacteriota</taxon>
        <taxon>Cyanophyceae</taxon>
        <taxon>Oscillatoriophycideae</taxon>
        <taxon>Oscillatoriales</taxon>
        <taxon>Oscillatoriaceae</taxon>
        <taxon>Phormidium</taxon>
    </lineage>
</organism>
<evidence type="ECO:0000313" key="3">
    <source>
        <dbReference type="Proteomes" id="UP000664844"/>
    </source>
</evidence>
<name>A0ABS3G032_9CYAN</name>
<dbReference type="SUPFAM" id="SSF51182">
    <property type="entry name" value="RmlC-like cupins"/>
    <property type="match status" value="1"/>
</dbReference>
<dbReference type="EMBL" id="JAFLQW010000610">
    <property type="protein sequence ID" value="MBO0351957.1"/>
    <property type="molecule type" value="Genomic_DNA"/>
</dbReference>
<feature type="domain" description="Cupin type-2" evidence="1">
    <location>
        <begin position="41"/>
        <end position="100"/>
    </location>
</feature>
<keyword evidence="3" id="KW-1185">Reference proteome</keyword>
<dbReference type="InterPro" id="IPR013096">
    <property type="entry name" value="Cupin_2"/>
</dbReference>
<dbReference type="CDD" id="cd02230">
    <property type="entry name" value="cupin_HP0902-like"/>
    <property type="match status" value="1"/>
</dbReference>
<reference evidence="2 3" key="1">
    <citation type="submission" date="2021-03" db="EMBL/GenBank/DDBJ databases">
        <title>Metabolic Capacity of the Antarctic Cyanobacterium Phormidium pseudopriestleyi that Sustains Oxygenic Photosynthesis in the Presence of Hydrogen Sulfide.</title>
        <authorList>
            <person name="Lumian J.E."/>
            <person name="Jungblut A.D."/>
            <person name="Dillon M.L."/>
            <person name="Hawes I."/>
            <person name="Doran P.T."/>
            <person name="Mackey T.J."/>
            <person name="Dick G.J."/>
            <person name="Grettenberger C.L."/>
            <person name="Sumner D.Y."/>
        </authorList>
    </citation>
    <scope>NUCLEOTIDE SEQUENCE [LARGE SCALE GENOMIC DNA]</scope>
    <source>
        <strain evidence="2 3">FRX01</strain>
    </source>
</reference>
<comment type="caution">
    <text evidence="2">The sequence shown here is derived from an EMBL/GenBank/DDBJ whole genome shotgun (WGS) entry which is preliminary data.</text>
</comment>
<dbReference type="RefSeq" id="WP_207090382.1">
    <property type="nucleotide sequence ID" value="NZ_JAFLQW010000610.1"/>
</dbReference>
<proteinExistence type="predicted"/>
<dbReference type="InterPro" id="IPR011051">
    <property type="entry name" value="RmlC_Cupin_sf"/>
</dbReference>
<dbReference type="Pfam" id="PF07883">
    <property type="entry name" value="Cupin_2"/>
    <property type="match status" value="1"/>
</dbReference>